<keyword evidence="1 3" id="KW-0378">Hydrolase</keyword>
<dbReference type="GO" id="GO:0016787">
    <property type="term" value="F:hydrolase activity"/>
    <property type="evidence" value="ECO:0007669"/>
    <property type="project" value="UniProtKB-KW"/>
</dbReference>
<dbReference type="EMBL" id="JAEKJA010000025">
    <property type="protein sequence ID" value="MBJ3778268.1"/>
    <property type="molecule type" value="Genomic_DNA"/>
</dbReference>
<evidence type="ECO:0000256" key="1">
    <source>
        <dbReference type="ARBA" id="ARBA00022801"/>
    </source>
</evidence>
<dbReference type="GO" id="GO:0016020">
    <property type="term" value="C:membrane"/>
    <property type="evidence" value="ECO:0007669"/>
    <property type="project" value="TreeGrafter"/>
</dbReference>
<dbReference type="SUPFAM" id="SSF53474">
    <property type="entry name" value="alpha/beta-Hydrolases"/>
    <property type="match status" value="1"/>
</dbReference>
<proteinExistence type="predicted"/>
<evidence type="ECO:0000313" key="4">
    <source>
        <dbReference type="Proteomes" id="UP000609531"/>
    </source>
</evidence>
<dbReference type="PANTHER" id="PTHR43798:SF31">
    <property type="entry name" value="AB HYDROLASE SUPERFAMILY PROTEIN YCLE"/>
    <property type="match status" value="1"/>
</dbReference>
<feature type="domain" description="AB hydrolase-1" evidence="2">
    <location>
        <begin position="22"/>
        <end position="258"/>
    </location>
</feature>
<evidence type="ECO:0000259" key="2">
    <source>
        <dbReference type="Pfam" id="PF00561"/>
    </source>
</evidence>
<dbReference type="InterPro" id="IPR000073">
    <property type="entry name" value="AB_hydrolase_1"/>
</dbReference>
<dbReference type="InterPro" id="IPR029058">
    <property type="entry name" value="AB_hydrolase_fold"/>
</dbReference>
<protein>
    <submittedName>
        <fullName evidence="3">Alpha/beta fold hydrolase</fullName>
    </submittedName>
</protein>
<reference evidence="3" key="1">
    <citation type="submission" date="2020-12" db="EMBL/GenBank/DDBJ databases">
        <title>Bacterial taxonomy.</title>
        <authorList>
            <person name="Pan X."/>
        </authorList>
    </citation>
    <scope>NUCLEOTIDE SEQUENCE</scope>
    <source>
        <strain evidence="3">B2012</strain>
    </source>
</reference>
<name>A0A934ITD5_9HYPH</name>
<accession>A0A934ITD5</accession>
<evidence type="ECO:0000313" key="3">
    <source>
        <dbReference type="EMBL" id="MBJ3778268.1"/>
    </source>
</evidence>
<dbReference type="RefSeq" id="WP_198884175.1">
    <property type="nucleotide sequence ID" value="NZ_JAEKJA010000025.1"/>
</dbReference>
<dbReference type="Gene3D" id="3.40.50.1820">
    <property type="entry name" value="alpha/beta hydrolase"/>
    <property type="match status" value="1"/>
</dbReference>
<keyword evidence="4" id="KW-1185">Reference proteome</keyword>
<dbReference type="PANTHER" id="PTHR43798">
    <property type="entry name" value="MONOACYLGLYCEROL LIPASE"/>
    <property type="match status" value="1"/>
</dbReference>
<dbReference type="AlphaFoldDB" id="A0A934ITD5"/>
<comment type="caution">
    <text evidence="3">The sequence shown here is derived from an EMBL/GenBank/DDBJ whole genome shotgun (WGS) entry which is preliminary data.</text>
</comment>
<dbReference type="InterPro" id="IPR050266">
    <property type="entry name" value="AB_hydrolase_sf"/>
</dbReference>
<dbReference type="Proteomes" id="UP000609531">
    <property type="component" value="Unassembled WGS sequence"/>
</dbReference>
<sequence>MPHVTTDDGVTLYYEEAGRGVPVVFVHEFAGDWRSWEPQMRHFSRYYRCITYSARGYLPSDVPAEPAHYSQARARDDVKAILDGIGIERAHVVGLSMGGFATLHFGFTYPERALSLTIAGCGYGSEPDKRAQFAAEAEAAATRFDKLPMEEAGGIYAIGPTRVQFQTNDPRGWAEFRDQLVEHSPIGSANTLRGLQKERPSLYDLTKEMATIRSPTLILTGDEDWPCLAPAILMKRTIPSAALAVLPNAGHTINLEAPAEFNRLLQEFLHRVDVGGWRTRDPRANANSIMGGQ</sequence>
<dbReference type="Pfam" id="PF00561">
    <property type="entry name" value="Abhydrolase_1"/>
    <property type="match status" value="1"/>
</dbReference>
<organism evidence="3 4">
    <name type="scientific">Acuticoccus mangrovi</name>
    <dbReference type="NCBI Taxonomy" id="2796142"/>
    <lineage>
        <taxon>Bacteria</taxon>
        <taxon>Pseudomonadati</taxon>
        <taxon>Pseudomonadota</taxon>
        <taxon>Alphaproteobacteria</taxon>
        <taxon>Hyphomicrobiales</taxon>
        <taxon>Amorphaceae</taxon>
        <taxon>Acuticoccus</taxon>
    </lineage>
</organism>
<gene>
    <name evidence="3" type="ORF">JCR33_21390</name>
</gene>